<feature type="domain" description="MPN" evidence="7">
    <location>
        <begin position="113"/>
        <end position="242"/>
    </location>
</feature>
<dbReference type="Pfam" id="PF20582">
    <property type="entry name" value="UPF0758_N"/>
    <property type="match status" value="1"/>
</dbReference>
<keyword evidence="3" id="KW-0378">Hydrolase</keyword>
<dbReference type="NCBIfam" id="NF000642">
    <property type="entry name" value="PRK00024.1"/>
    <property type="match status" value="1"/>
</dbReference>
<dbReference type="InterPro" id="IPR037518">
    <property type="entry name" value="MPN"/>
</dbReference>
<evidence type="ECO:0000313" key="8">
    <source>
        <dbReference type="EMBL" id="WRQ88069.1"/>
    </source>
</evidence>
<comment type="similarity">
    <text evidence="6">Belongs to the UPF0758 family.</text>
</comment>
<dbReference type="PANTHER" id="PTHR30471:SF3">
    <property type="entry name" value="UPF0758 PROTEIN YEES-RELATED"/>
    <property type="match status" value="1"/>
</dbReference>
<evidence type="ECO:0000256" key="3">
    <source>
        <dbReference type="ARBA" id="ARBA00022801"/>
    </source>
</evidence>
<dbReference type="InterPro" id="IPR020891">
    <property type="entry name" value="UPF0758_CS"/>
</dbReference>
<dbReference type="Gene3D" id="3.40.140.10">
    <property type="entry name" value="Cytidine Deaminase, domain 2"/>
    <property type="match status" value="1"/>
</dbReference>
<dbReference type="Pfam" id="PF04002">
    <property type="entry name" value="RadC"/>
    <property type="match status" value="1"/>
</dbReference>
<sequence>MNATTADTLPYSRLRDMAVTERPQERLQRSGPTALSDSELLAMLLRSGTQGHDVLAVADKLLATAGSLSDLLSWTQNDFLRLRGIGKVKALQLVTVMELARRVLAASGSTTPQLTTPAEIANYCRPHTLGLAVEKFWVLCLNRKNRLLRKIEVTSGTATATLVHPREVFRAAIKEAASAVVCVHNHPSGDPAPSAADVRITRQLREAANIVEIDLLDHVVVGTPAADPIGLGFYSFRDAGVL</sequence>
<dbReference type="InterPro" id="IPR001405">
    <property type="entry name" value="UPF0758"/>
</dbReference>
<dbReference type="EMBL" id="CP139781">
    <property type="protein sequence ID" value="WRQ88069.1"/>
    <property type="molecule type" value="Genomic_DNA"/>
</dbReference>
<dbReference type="CDD" id="cd08071">
    <property type="entry name" value="MPN_DUF2466"/>
    <property type="match status" value="1"/>
</dbReference>
<keyword evidence="2" id="KW-0479">Metal-binding</keyword>
<dbReference type="InterPro" id="IPR010994">
    <property type="entry name" value="RuvA_2-like"/>
</dbReference>
<evidence type="ECO:0000256" key="2">
    <source>
        <dbReference type="ARBA" id="ARBA00022723"/>
    </source>
</evidence>
<accession>A0ABZ1C901</accession>
<dbReference type="PROSITE" id="PS01302">
    <property type="entry name" value="UPF0758"/>
    <property type="match status" value="1"/>
</dbReference>
<evidence type="ECO:0000259" key="7">
    <source>
        <dbReference type="PROSITE" id="PS50249"/>
    </source>
</evidence>
<evidence type="ECO:0000256" key="1">
    <source>
        <dbReference type="ARBA" id="ARBA00022670"/>
    </source>
</evidence>
<dbReference type="Proteomes" id="UP000738431">
    <property type="component" value="Chromosome"/>
</dbReference>
<dbReference type="NCBIfam" id="TIGR00608">
    <property type="entry name" value="radc"/>
    <property type="match status" value="1"/>
</dbReference>
<protein>
    <submittedName>
        <fullName evidence="8">DNA repair protein RadC</fullName>
    </submittedName>
</protein>
<keyword evidence="4" id="KW-0862">Zinc</keyword>
<dbReference type="RefSeq" id="WP_221028897.1">
    <property type="nucleotide sequence ID" value="NZ_CP139781.1"/>
</dbReference>
<organism evidence="8 9">
    <name type="scientific">Actomonas aquatica</name>
    <dbReference type="NCBI Taxonomy" id="2866162"/>
    <lineage>
        <taxon>Bacteria</taxon>
        <taxon>Pseudomonadati</taxon>
        <taxon>Verrucomicrobiota</taxon>
        <taxon>Opitutia</taxon>
        <taxon>Opitutales</taxon>
        <taxon>Opitutaceae</taxon>
        <taxon>Actomonas</taxon>
    </lineage>
</organism>
<dbReference type="InterPro" id="IPR046778">
    <property type="entry name" value="UPF0758_N"/>
</dbReference>
<dbReference type="InterPro" id="IPR025657">
    <property type="entry name" value="RadC_JAB"/>
</dbReference>
<dbReference type="PROSITE" id="PS50249">
    <property type="entry name" value="MPN"/>
    <property type="match status" value="1"/>
</dbReference>
<keyword evidence="9" id="KW-1185">Reference proteome</keyword>
<dbReference type="SUPFAM" id="SSF102712">
    <property type="entry name" value="JAB1/MPN domain"/>
    <property type="match status" value="1"/>
</dbReference>
<evidence type="ECO:0000256" key="4">
    <source>
        <dbReference type="ARBA" id="ARBA00022833"/>
    </source>
</evidence>
<proteinExistence type="inferred from homology"/>
<dbReference type="PANTHER" id="PTHR30471">
    <property type="entry name" value="DNA REPAIR PROTEIN RADC"/>
    <property type="match status" value="1"/>
</dbReference>
<reference evidence="8 9" key="1">
    <citation type="submission" date="2023-12" db="EMBL/GenBank/DDBJ databases">
        <title>Description of an unclassified Opitutus bacterium of Verrucomicrobiota.</title>
        <authorList>
            <person name="Zhang D.-F."/>
        </authorList>
    </citation>
    <scope>NUCLEOTIDE SEQUENCE [LARGE SCALE GENOMIC DNA]</scope>
    <source>
        <strain evidence="8 9">WL0086</strain>
    </source>
</reference>
<gene>
    <name evidence="8" type="primary">radC</name>
    <name evidence="8" type="ORF">K1X11_001535</name>
</gene>
<dbReference type="SUPFAM" id="SSF47781">
    <property type="entry name" value="RuvA domain 2-like"/>
    <property type="match status" value="1"/>
</dbReference>
<name>A0ABZ1C901_9BACT</name>
<keyword evidence="5" id="KW-0482">Metalloprotease</keyword>
<evidence type="ECO:0000313" key="9">
    <source>
        <dbReference type="Proteomes" id="UP000738431"/>
    </source>
</evidence>
<keyword evidence="1" id="KW-0645">Protease</keyword>
<evidence type="ECO:0000256" key="5">
    <source>
        <dbReference type="ARBA" id="ARBA00023049"/>
    </source>
</evidence>
<evidence type="ECO:0000256" key="6">
    <source>
        <dbReference type="RuleBase" id="RU003797"/>
    </source>
</evidence>